<dbReference type="InterPro" id="IPR008948">
    <property type="entry name" value="L-Aspartase-like"/>
</dbReference>
<keyword evidence="3" id="KW-1185">Reference proteome</keyword>
<accession>A0A939TBR9</accession>
<dbReference type="RefSeq" id="WP_208258341.1">
    <property type="nucleotide sequence ID" value="NZ_JAGEOJ010000010.1"/>
</dbReference>
<organism evidence="2 3">
    <name type="scientific">Actinomadura barringtoniae</name>
    <dbReference type="NCBI Taxonomy" id="1427535"/>
    <lineage>
        <taxon>Bacteria</taxon>
        <taxon>Bacillati</taxon>
        <taxon>Actinomycetota</taxon>
        <taxon>Actinomycetes</taxon>
        <taxon>Streptosporangiales</taxon>
        <taxon>Thermomonosporaceae</taxon>
        <taxon>Actinomadura</taxon>
    </lineage>
</organism>
<dbReference type="InterPro" id="IPR024083">
    <property type="entry name" value="Fumarase/histidase_N"/>
</dbReference>
<reference evidence="2" key="1">
    <citation type="submission" date="2021-03" db="EMBL/GenBank/DDBJ databases">
        <authorList>
            <person name="Kanchanasin P."/>
            <person name="Saeng-In P."/>
            <person name="Phongsopitanun W."/>
            <person name="Yuki M."/>
            <person name="Kudo T."/>
            <person name="Ohkuma M."/>
            <person name="Tanasupawat S."/>
        </authorList>
    </citation>
    <scope>NUCLEOTIDE SEQUENCE</scope>
    <source>
        <strain evidence="2">GKU 128</strain>
    </source>
</reference>
<evidence type="ECO:0000313" key="3">
    <source>
        <dbReference type="Proteomes" id="UP000669179"/>
    </source>
</evidence>
<dbReference type="GO" id="GO:0016841">
    <property type="term" value="F:ammonia-lyase activity"/>
    <property type="evidence" value="ECO:0007669"/>
    <property type="project" value="UniProtKB-ARBA"/>
</dbReference>
<dbReference type="InterPro" id="IPR001106">
    <property type="entry name" value="Aromatic_Lyase"/>
</dbReference>
<gene>
    <name evidence="2" type="ORF">J4573_25455</name>
</gene>
<dbReference type="Gene3D" id="1.20.200.10">
    <property type="entry name" value="Fumarase/aspartase (Central domain)"/>
    <property type="match status" value="1"/>
</dbReference>
<dbReference type="SUPFAM" id="SSF48557">
    <property type="entry name" value="L-aspartase-like"/>
    <property type="match status" value="1"/>
</dbReference>
<comment type="caution">
    <text evidence="2">The sequence shown here is derived from an EMBL/GenBank/DDBJ whole genome shotgun (WGS) entry which is preliminary data.</text>
</comment>
<protein>
    <submittedName>
        <fullName evidence="2">Aromatic amino acid lyase</fullName>
    </submittedName>
</protein>
<dbReference type="Pfam" id="PF00221">
    <property type="entry name" value="Lyase_aromatic"/>
    <property type="match status" value="1"/>
</dbReference>
<dbReference type="Proteomes" id="UP000669179">
    <property type="component" value="Unassembled WGS sequence"/>
</dbReference>
<name>A0A939TBR9_9ACTN</name>
<dbReference type="EMBL" id="JAGEOJ010000010">
    <property type="protein sequence ID" value="MBO2450475.1"/>
    <property type="molecule type" value="Genomic_DNA"/>
</dbReference>
<dbReference type="AlphaFoldDB" id="A0A939TBR9"/>
<evidence type="ECO:0000313" key="2">
    <source>
        <dbReference type="EMBL" id="MBO2450475.1"/>
    </source>
</evidence>
<dbReference type="PANTHER" id="PTHR10362">
    <property type="entry name" value="HISTIDINE AMMONIA-LYASE"/>
    <property type="match status" value="1"/>
</dbReference>
<dbReference type="Gene3D" id="1.10.275.10">
    <property type="entry name" value="Fumarase/aspartase (N-terminal domain)"/>
    <property type="match status" value="1"/>
</dbReference>
<proteinExistence type="predicted"/>
<evidence type="ECO:0000256" key="1">
    <source>
        <dbReference type="ARBA" id="ARBA00023239"/>
    </source>
</evidence>
<keyword evidence="1 2" id="KW-0456">Lyase</keyword>
<dbReference type="CDD" id="cd00332">
    <property type="entry name" value="PAL-HAL"/>
    <property type="match status" value="1"/>
</dbReference>
<sequence length="506" mass="52696">MENSRIVIDGTALTCAQVGRIAREDVIVAIDPEGLDRARLAWKIAGEVAEEQPVYGRTTGVGANRVVDVEWEDADAHGLRLLRSHAAGAGPLLAPDIVRAMITVRLNQLAAGGSGVEPGALQALSDVLNLGLLPPVPVYGAIGTGDLTALASTALCLLGERSWLPTPEGEQQRGPGFTLRSSDALAFISSNAATLGEAALAATDLRTLLDASTVVAALSLFAVHGSEEPYSPVVHEAMPHPGQQEVAATMRTLLAFDHQAPARIQDPYGYRAFPQVHGPALEAAGYAEDVITREINAAAENPLIDTVNHTVWHNGNFHTAYVGLALDSARAALFQTMALSAARLGTLAEPSFTGLSPFQAATDASSGIMILEYVAHSALADVRRFATPAALGGAVLSRGVEDHAGFSTQSARATSDAVAAYRIGLGCELVAAVRALRMQGRTPSGGPLKAAFDVAAAFLDPRMEDRPLDADIAVAADRLPTLSRLLNQIPTGFQEARPTASPGGSA</sequence>